<dbReference type="EMBL" id="CAJNOR010004106">
    <property type="protein sequence ID" value="CAF1475688.1"/>
    <property type="molecule type" value="Genomic_DNA"/>
</dbReference>
<comment type="subcellular location">
    <subcellularLocation>
        <location evidence="1">Nucleus</location>
    </subcellularLocation>
</comment>
<comment type="caution">
    <text evidence="6">The sequence shown here is derived from an EMBL/GenBank/DDBJ whole genome shotgun (WGS) entry which is preliminary data.</text>
</comment>
<dbReference type="InterPro" id="IPR052035">
    <property type="entry name" value="ZnF_BED_domain_contain"/>
</dbReference>
<dbReference type="PANTHER" id="PTHR46481:SF10">
    <property type="entry name" value="ZINC FINGER BED DOMAIN-CONTAINING PROTEIN 39"/>
    <property type="match status" value="1"/>
</dbReference>
<keyword evidence="3" id="KW-0863">Zinc-finger</keyword>
<dbReference type="Proteomes" id="UP000663828">
    <property type="component" value="Unassembled WGS sequence"/>
</dbReference>
<sequence length="243" mass="28100">MLHSDPNIKVGPVQVHQVPVHSLFTRRVYLSAFYSVLVLKYEYTQYFRTRINVAIGKYLIIKCNLPLNLVENQGFCDFMKECNLKWDPISTKRLKQNVIHTFSSKVDAIIHQTLNGVDHVTLTVNGWSDRRCRSFLGVTCHFIVNKMQPRSHLIDFVRLKSPHTGENIQQLTERILDRFNKKEKVYRIVTDNASSMIKAYQFGLSVEDDADDSDISLLDDDSDELSITHEKIFLVKPLILAVF</sequence>
<dbReference type="GO" id="GO:0008270">
    <property type="term" value="F:zinc ion binding"/>
    <property type="evidence" value="ECO:0007669"/>
    <property type="project" value="UniProtKB-KW"/>
</dbReference>
<keyword evidence="4" id="KW-0862">Zinc</keyword>
<keyword evidence="7" id="KW-1185">Reference proteome</keyword>
<gene>
    <name evidence="6" type="ORF">XAT740_LOCUS38240</name>
</gene>
<protein>
    <recommendedName>
        <fullName evidence="8">Transposase-like protein</fullName>
    </recommendedName>
</protein>
<organism evidence="6 7">
    <name type="scientific">Adineta ricciae</name>
    <name type="common">Rotifer</name>
    <dbReference type="NCBI Taxonomy" id="249248"/>
    <lineage>
        <taxon>Eukaryota</taxon>
        <taxon>Metazoa</taxon>
        <taxon>Spiralia</taxon>
        <taxon>Gnathifera</taxon>
        <taxon>Rotifera</taxon>
        <taxon>Eurotatoria</taxon>
        <taxon>Bdelloidea</taxon>
        <taxon>Adinetida</taxon>
        <taxon>Adinetidae</taxon>
        <taxon>Adineta</taxon>
    </lineage>
</organism>
<evidence type="ECO:0000313" key="6">
    <source>
        <dbReference type="EMBL" id="CAF1475688.1"/>
    </source>
</evidence>
<dbReference type="SUPFAM" id="SSF53098">
    <property type="entry name" value="Ribonuclease H-like"/>
    <property type="match status" value="1"/>
</dbReference>
<evidence type="ECO:0000313" key="7">
    <source>
        <dbReference type="Proteomes" id="UP000663828"/>
    </source>
</evidence>
<keyword evidence="2" id="KW-0479">Metal-binding</keyword>
<reference evidence="6" key="1">
    <citation type="submission" date="2021-02" db="EMBL/GenBank/DDBJ databases">
        <authorList>
            <person name="Nowell W R."/>
        </authorList>
    </citation>
    <scope>NUCLEOTIDE SEQUENCE</scope>
</reference>
<evidence type="ECO:0000256" key="4">
    <source>
        <dbReference type="ARBA" id="ARBA00022833"/>
    </source>
</evidence>
<evidence type="ECO:0000256" key="2">
    <source>
        <dbReference type="ARBA" id="ARBA00022723"/>
    </source>
</evidence>
<evidence type="ECO:0008006" key="8">
    <source>
        <dbReference type="Google" id="ProtNLM"/>
    </source>
</evidence>
<evidence type="ECO:0000256" key="1">
    <source>
        <dbReference type="ARBA" id="ARBA00004123"/>
    </source>
</evidence>
<accession>A0A815RF51</accession>
<name>A0A815RF51_ADIRI</name>
<keyword evidence="5" id="KW-0539">Nucleus</keyword>
<evidence type="ECO:0000256" key="3">
    <source>
        <dbReference type="ARBA" id="ARBA00022771"/>
    </source>
</evidence>
<dbReference type="InterPro" id="IPR012337">
    <property type="entry name" value="RNaseH-like_sf"/>
</dbReference>
<dbReference type="PANTHER" id="PTHR46481">
    <property type="entry name" value="ZINC FINGER BED DOMAIN-CONTAINING PROTEIN 4"/>
    <property type="match status" value="1"/>
</dbReference>
<dbReference type="AlphaFoldDB" id="A0A815RF51"/>
<dbReference type="GO" id="GO:0005634">
    <property type="term" value="C:nucleus"/>
    <property type="evidence" value="ECO:0007669"/>
    <property type="project" value="UniProtKB-SubCell"/>
</dbReference>
<evidence type="ECO:0000256" key="5">
    <source>
        <dbReference type="ARBA" id="ARBA00023242"/>
    </source>
</evidence>
<proteinExistence type="predicted"/>